<evidence type="ECO:0000313" key="1">
    <source>
        <dbReference type="EMBL" id="KAK4061174.1"/>
    </source>
</evidence>
<dbReference type="RefSeq" id="XP_062750624.1">
    <property type="nucleotide sequence ID" value="XM_062894501.1"/>
</dbReference>
<keyword evidence="2" id="KW-1185">Reference proteome</keyword>
<gene>
    <name evidence="1" type="ORF">Triagg1_10430</name>
</gene>
<dbReference type="EMBL" id="JAWRVG010000073">
    <property type="protein sequence ID" value="KAK4061174.1"/>
    <property type="molecule type" value="Genomic_DNA"/>
</dbReference>
<dbReference type="GeneID" id="87914406"/>
<dbReference type="Proteomes" id="UP001273209">
    <property type="component" value="Unassembled WGS sequence"/>
</dbReference>
<proteinExistence type="predicted"/>
<accession>A0AAE1I901</accession>
<dbReference type="AlphaFoldDB" id="A0AAE1I901"/>
<evidence type="ECO:0000313" key="2">
    <source>
        <dbReference type="Proteomes" id="UP001273209"/>
    </source>
</evidence>
<comment type="caution">
    <text evidence="1">The sequence shown here is derived from an EMBL/GenBank/DDBJ whole genome shotgun (WGS) entry which is preliminary data.</text>
</comment>
<protein>
    <submittedName>
        <fullName evidence="1">Uncharacterized protein</fullName>
    </submittedName>
</protein>
<organism evidence="1 2">
    <name type="scientific">Trichoderma aggressivum f. europaeum</name>
    <dbReference type="NCBI Taxonomy" id="173218"/>
    <lineage>
        <taxon>Eukaryota</taxon>
        <taxon>Fungi</taxon>
        <taxon>Dikarya</taxon>
        <taxon>Ascomycota</taxon>
        <taxon>Pezizomycotina</taxon>
        <taxon>Sordariomycetes</taxon>
        <taxon>Hypocreomycetidae</taxon>
        <taxon>Hypocreales</taxon>
        <taxon>Hypocreaceae</taxon>
        <taxon>Trichoderma</taxon>
    </lineage>
</organism>
<name>A0AAE1I901_9HYPO</name>
<reference evidence="1" key="1">
    <citation type="submission" date="2023-11" db="EMBL/GenBank/DDBJ databases">
        <title>The genome sequences of three competitors of mushroom-forming fungi.</title>
        <authorList>
            <person name="Beijen E."/>
            <person name="Ohm R.A."/>
        </authorList>
    </citation>
    <scope>NUCLEOTIDE SEQUENCE</scope>
    <source>
        <strain evidence="1">CBS 100526</strain>
    </source>
</reference>
<sequence>MRTLPPPLGDDAIYVLLVAVDVGVIHSRSGRDVVIHLGARQIVGDLGLTTCTNSLKGEATVISTSDSNPLVMTPFDKIPIATPGKNNVVTAFINRLLNTKGACTVSKELVGPGFFSCGQHRLPDIQGRGPRQGPGRNNG</sequence>